<dbReference type="PANTHER" id="PTHR23044">
    <property type="entry name" value="3'-5' EXONUCLEASE ERI1-RELATED"/>
    <property type="match status" value="1"/>
</dbReference>
<dbReference type="PANTHER" id="PTHR23044:SF61">
    <property type="entry name" value="3'-5' EXORIBONUCLEASE 1-RELATED"/>
    <property type="match status" value="1"/>
</dbReference>
<dbReference type="InterPro" id="IPR047201">
    <property type="entry name" value="ERI-1_3'hExo-like"/>
</dbReference>
<feature type="domain" description="Exonuclease" evidence="4">
    <location>
        <begin position="9"/>
        <end position="198"/>
    </location>
</feature>
<dbReference type="GO" id="GO:0005730">
    <property type="term" value="C:nucleolus"/>
    <property type="evidence" value="ECO:0007669"/>
    <property type="project" value="TreeGrafter"/>
</dbReference>
<evidence type="ECO:0000259" key="4">
    <source>
        <dbReference type="SMART" id="SM00479"/>
    </source>
</evidence>
<proteinExistence type="predicted"/>
<keyword evidence="5" id="KW-1185">Reference proteome</keyword>
<dbReference type="CDD" id="cd06133">
    <property type="entry name" value="ERI-1_3'hExo_like"/>
    <property type="match status" value="1"/>
</dbReference>
<dbReference type="Pfam" id="PF00929">
    <property type="entry name" value="RNase_T"/>
    <property type="match status" value="1"/>
</dbReference>
<dbReference type="InterPro" id="IPR012337">
    <property type="entry name" value="RNaseH-like_sf"/>
</dbReference>
<protein>
    <submittedName>
        <fullName evidence="6">3'-5' exoribonuclease 1-like</fullName>
    </submittedName>
</protein>
<dbReference type="InterPro" id="IPR013520">
    <property type="entry name" value="Ribonucl_H"/>
</dbReference>
<dbReference type="RefSeq" id="XP_019646282.1">
    <property type="nucleotide sequence ID" value="XM_019790723.1"/>
</dbReference>
<keyword evidence="2" id="KW-0378">Hydrolase</keyword>
<name>A0A6P5AT70_BRABE</name>
<sequence>MAYGHSPKYYCVVDFEATCVKPRRADFRTEIIEFGAVIVDGSNFQMIDEFHEYCRPVENPVLHEFCKDLTKIQQNTVDAASPFPVVFDRFQKWLSGRGLTDSNFALVTDGIFDCNQIMRSQCEVSRMSFPSFARRFSNIKVHYMQFMGIRLRRGQPTPRIPDMLSALGISQEGQLHSAISDARNICRIMEALARRLRAKGRPAVFPNNETLKANWVVKHPSD</sequence>
<dbReference type="SUPFAM" id="SSF53098">
    <property type="entry name" value="Ribonuclease H-like"/>
    <property type="match status" value="1"/>
</dbReference>
<evidence type="ECO:0000313" key="6">
    <source>
        <dbReference type="RefSeq" id="XP_019646282.1"/>
    </source>
</evidence>
<dbReference type="GO" id="GO:0000175">
    <property type="term" value="F:3'-5'-RNA exonuclease activity"/>
    <property type="evidence" value="ECO:0007669"/>
    <property type="project" value="InterPro"/>
</dbReference>
<dbReference type="InterPro" id="IPR051274">
    <property type="entry name" value="3-5_Exoribonuclease"/>
</dbReference>
<dbReference type="OrthoDB" id="448399at2759"/>
<keyword evidence="1" id="KW-0540">Nuclease</keyword>
<dbReference type="SMART" id="SM00479">
    <property type="entry name" value="EXOIII"/>
    <property type="match status" value="1"/>
</dbReference>
<evidence type="ECO:0000256" key="1">
    <source>
        <dbReference type="ARBA" id="ARBA00022722"/>
    </source>
</evidence>
<organism evidence="5 6">
    <name type="scientific">Branchiostoma belcheri</name>
    <name type="common">Amphioxus</name>
    <dbReference type="NCBI Taxonomy" id="7741"/>
    <lineage>
        <taxon>Eukaryota</taxon>
        <taxon>Metazoa</taxon>
        <taxon>Chordata</taxon>
        <taxon>Cephalochordata</taxon>
        <taxon>Leptocardii</taxon>
        <taxon>Amphioxiformes</taxon>
        <taxon>Branchiostomatidae</taxon>
        <taxon>Branchiostoma</taxon>
    </lineage>
</organism>
<accession>A0A6P5AT70</accession>
<evidence type="ECO:0000313" key="5">
    <source>
        <dbReference type="Proteomes" id="UP000515135"/>
    </source>
</evidence>
<dbReference type="GeneID" id="109486817"/>
<dbReference type="Proteomes" id="UP000515135">
    <property type="component" value="Unplaced"/>
</dbReference>
<keyword evidence="3" id="KW-0269">Exonuclease</keyword>
<gene>
    <name evidence="6" type="primary">LOC109486817</name>
</gene>
<dbReference type="GO" id="GO:0003676">
    <property type="term" value="F:nucleic acid binding"/>
    <property type="evidence" value="ECO:0007669"/>
    <property type="project" value="InterPro"/>
</dbReference>
<dbReference type="AlphaFoldDB" id="A0A6P5AT70"/>
<evidence type="ECO:0000256" key="2">
    <source>
        <dbReference type="ARBA" id="ARBA00022801"/>
    </source>
</evidence>
<dbReference type="GO" id="GO:0005737">
    <property type="term" value="C:cytoplasm"/>
    <property type="evidence" value="ECO:0007669"/>
    <property type="project" value="TreeGrafter"/>
</dbReference>
<dbReference type="InterPro" id="IPR036397">
    <property type="entry name" value="RNaseH_sf"/>
</dbReference>
<reference evidence="6" key="1">
    <citation type="submission" date="2025-08" db="UniProtKB">
        <authorList>
            <consortium name="RefSeq"/>
        </authorList>
    </citation>
    <scope>IDENTIFICATION</scope>
    <source>
        <tissue evidence="6">Gonad</tissue>
    </source>
</reference>
<dbReference type="KEGG" id="bbel:109486817"/>
<dbReference type="Gene3D" id="3.30.420.10">
    <property type="entry name" value="Ribonuclease H-like superfamily/Ribonuclease H"/>
    <property type="match status" value="1"/>
</dbReference>
<evidence type="ECO:0000256" key="3">
    <source>
        <dbReference type="ARBA" id="ARBA00022839"/>
    </source>
</evidence>